<reference evidence="1" key="1">
    <citation type="submission" date="2013-11" db="EMBL/GenBank/DDBJ databases">
        <title>Microbial diversity, functional groups and degradation webs in Northern and Southern Mediterranean and Red Sea marine crude oil polluted sites.</title>
        <authorList>
            <person name="Daffonchio D."/>
            <person name="Mapelli F."/>
            <person name="Ferrer M."/>
            <person name="Richter M."/>
            <person name="Cherif A."/>
            <person name="Malkawi H.I."/>
            <person name="Yakimov M.M."/>
            <person name="Abdel-Fattah Y.R."/>
            <person name="Blaghen M."/>
            <person name="Golyshin P.N."/>
            <person name="Kalogerakis N."/>
            <person name="Boon N."/>
            <person name="Magagnini M."/>
            <person name="Fava F."/>
        </authorList>
    </citation>
    <scope>NUCLEOTIDE SEQUENCE</scope>
</reference>
<protein>
    <submittedName>
        <fullName evidence="1">Uncharacterized protein</fullName>
    </submittedName>
</protein>
<organism evidence="1">
    <name type="scientific">marine sediment metagenome</name>
    <dbReference type="NCBI Taxonomy" id="412755"/>
    <lineage>
        <taxon>unclassified sequences</taxon>
        <taxon>metagenomes</taxon>
        <taxon>ecological metagenomes</taxon>
    </lineage>
</organism>
<dbReference type="EMBL" id="AYSL01000420">
    <property type="protein sequence ID" value="KTF07639.1"/>
    <property type="molecule type" value="Genomic_DNA"/>
</dbReference>
<evidence type="ECO:0000313" key="1">
    <source>
        <dbReference type="EMBL" id="KTF07639.1"/>
    </source>
</evidence>
<comment type="caution">
    <text evidence="1">The sequence shown here is derived from an EMBL/GenBank/DDBJ whole genome shotgun (WGS) entry which is preliminary data.</text>
</comment>
<accession>A0A1B6NW01</accession>
<proteinExistence type="predicted"/>
<sequence length="33" mass="3743">MDDRFAKFAEITVRHGDGPLTLLGHLEHPIGLW</sequence>
<name>A0A1B6NW01_9ZZZZ</name>
<dbReference type="AlphaFoldDB" id="A0A1B6NW01"/>
<feature type="non-terminal residue" evidence="1">
    <location>
        <position position="33"/>
    </location>
</feature>
<gene>
    <name evidence="1" type="ORF">MGSAQ_000864</name>
</gene>